<evidence type="ECO:0000313" key="1">
    <source>
        <dbReference type="EMBL" id="ACV61358.1"/>
    </source>
</evidence>
<keyword evidence="2" id="KW-1185">Reference proteome</keyword>
<name>C8W506_DESAS</name>
<organism evidence="1 2">
    <name type="scientific">Desulfofarcimen acetoxidans (strain ATCC 49208 / DSM 771 / KCTC 5769 / VKM B-1644 / 5575)</name>
    <name type="common">Desulfotomaculum acetoxidans</name>
    <dbReference type="NCBI Taxonomy" id="485916"/>
    <lineage>
        <taxon>Bacteria</taxon>
        <taxon>Bacillati</taxon>
        <taxon>Bacillota</taxon>
        <taxon>Clostridia</taxon>
        <taxon>Eubacteriales</taxon>
        <taxon>Peptococcaceae</taxon>
        <taxon>Desulfofarcimen</taxon>
    </lineage>
</organism>
<dbReference type="Proteomes" id="UP000002217">
    <property type="component" value="Chromosome"/>
</dbReference>
<protein>
    <submittedName>
        <fullName evidence="1">Uncharacterized protein</fullName>
    </submittedName>
</protein>
<dbReference type="HOGENOM" id="CLU_1977907_0_0_9"/>
<evidence type="ECO:0000313" key="2">
    <source>
        <dbReference type="Proteomes" id="UP000002217"/>
    </source>
</evidence>
<gene>
    <name evidence="1" type="ordered locus">Dtox_0421</name>
</gene>
<accession>C8W506</accession>
<sequence length="126" mass="14038">MGGGFRAGHFTLEDIKADHFFTSDQFSRKFSLAEVDIGVTWYSYGEGKNMRDTSEDEMTLACMGALDAPPGEELRYTIKRNEVELPPVSPLTNTLKNINPIRIQMPAMASAQAVHMTSKTQNMYGN</sequence>
<dbReference type="EMBL" id="CP001720">
    <property type="protein sequence ID" value="ACV61358.1"/>
    <property type="molecule type" value="Genomic_DNA"/>
</dbReference>
<proteinExistence type="predicted"/>
<reference evidence="1 2" key="1">
    <citation type="journal article" date="2009" name="Stand. Genomic Sci.">
        <title>Complete genome sequence of Desulfotomaculum acetoxidans type strain (5575).</title>
        <authorList>
            <person name="Spring S."/>
            <person name="Lapidus A."/>
            <person name="Schroder M."/>
            <person name="Gleim D."/>
            <person name="Sims D."/>
            <person name="Meincke L."/>
            <person name="Glavina Del Rio T."/>
            <person name="Tice H."/>
            <person name="Copeland A."/>
            <person name="Cheng J.F."/>
            <person name="Lucas S."/>
            <person name="Chen F."/>
            <person name="Nolan M."/>
            <person name="Bruce D."/>
            <person name="Goodwin L."/>
            <person name="Pitluck S."/>
            <person name="Ivanova N."/>
            <person name="Mavromatis K."/>
            <person name="Mikhailova N."/>
            <person name="Pati A."/>
            <person name="Chen A."/>
            <person name="Palaniappan K."/>
            <person name="Land M."/>
            <person name="Hauser L."/>
            <person name="Chang Y.J."/>
            <person name="Jeffries C.D."/>
            <person name="Chain P."/>
            <person name="Saunders E."/>
            <person name="Brettin T."/>
            <person name="Detter J.C."/>
            <person name="Goker M."/>
            <person name="Bristow J."/>
            <person name="Eisen J.A."/>
            <person name="Markowitz V."/>
            <person name="Hugenholtz P."/>
            <person name="Kyrpides N.C."/>
            <person name="Klenk H.P."/>
            <person name="Han C."/>
        </authorList>
    </citation>
    <scope>NUCLEOTIDE SEQUENCE [LARGE SCALE GENOMIC DNA]</scope>
    <source>
        <strain evidence="2">ATCC 49208 / DSM 771 / VKM B-1644</strain>
    </source>
</reference>
<dbReference type="KEGG" id="dae:Dtox_0421"/>
<dbReference type="AlphaFoldDB" id="C8W506"/>